<comment type="caution">
    <text evidence="2">The sequence shown here is derived from an EMBL/GenBank/DDBJ whole genome shotgun (WGS) entry which is preliminary data.</text>
</comment>
<protein>
    <recommendedName>
        <fullName evidence="1">Helix-turn-helix domain-containing protein</fullName>
    </recommendedName>
</protein>
<dbReference type="EMBL" id="BOOK01000032">
    <property type="protein sequence ID" value="GII02571.1"/>
    <property type="molecule type" value="Genomic_DNA"/>
</dbReference>
<accession>A0A8J3SZF8</accession>
<organism evidence="2 3">
    <name type="scientific">Planobispora takensis</name>
    <dbReference type="NCBI Taxonomy" id="1367882"/>
    <lineage>
        <taxon>Bacteria</taxon>
        <taxon>Bacillati</taxon>
        <taxon>Actinomycetota</taxon>
        <taxon>Actinomycetes</taxon>
        <taxon>Streptosporangiales</taxon>
        <taxon>Streptosporangiaceae</taxon>
        <taxon>Planobispora</taxon>
    </lineage>
</organism>
<dbReference type="SUPFAM" id="SSF46955">
    <property type="entry name" value="Putative DNA-binding domain"/>
    <property type="match status" value="1"/>
</dbReference>
<dbReference type="AlphaFoldDB" id="A0A8J3SZF8"/>
<dbReference type="Proteomes" id="UP000634476">
    <property type="component" value="Unassembled WGS sequence"/>
</dbReference>
<dbReference type="InterPro" id="IPR041657">
    <property type="entry name" value="HTH_17"/>
</dbReference>
<dbReference type="InterPro" id="IPR009061">
    <property type="entry name" value="DNA-bd_dom_put_sf"/>
</dbReference>
<name>A0A8J3SZF8_9ACTN</name>
<keyword evidence="3" id="KW-1185">Reference proteome</keyword>
<reference evidence="2" key="1">
    <citation type="submission" date="2021-01" db="EMBL/GenBank/DDBJ databases">
        <title>Whole genome shotgun sequence of Planobispora takensis NBRC 109077.</title>
        <authorList>
            <person name="Komaki H."/>
            <person name="Tamura T."/>
        </authorList>
    </citation>
    <scope>NUCLEOTIDE SEQUENCE</scope>
    <source>
        <strain evidence="2">NBRC 109077</strain>
    </source>
</reference>
<dbReference type="RefSeq" id="WP_203876881.1">
    <property type="nucleotide sequence ID" value="NZ_BOOK01000032.1"/>
</dbReference>
<dbReference type="Pfam" id="PF12728">
    <property type="entry name" value="HTH_17"/>
    <property type="match status" value="1"/>
</dbReference>
<gene>
    <name evidence="2" type="ORF">Pta02_45790</name>
</gene>
<evidence type="ECO:0000313" key="2">
    <source>
        <dbReference type="EMBL" id="GII02571.1"/>
    </source>
</evidence>
<sequence length="59" mass="6928">MNILDDDLWNVARVAKFLGVPPATLYQWRYLGTGPTGHKIGRHLRYFPEDVRSWVREQS</sequence>
<evidence type="ECO:0000259" key="1">
    <source>
        <dbReference type="Pfam" id="PF12728"/>
    </source>
</evidence>
<proteinExistence type="predicted"/>
<evidence type="ECO:0000313" key="3">
    <source>
        <dbReference type="Proteomes" id="UP000634476"/>
    </source>
</evidence>
<feature type="domain" description="Helix-turn-helix" evidence="1">
    <location>
        <begin position="11"/>
        <end position="59"/>
    </location>
</feature>